<protein>
    <recommendedName>
        <fullName evidence="1">DUF4097 domain-containing protein</fullName>
    </recommendedName>
</protein>
<dbReference type="HOGENOM" id="CLU_1227712_0_0_2"/>
<accession>H3ZNC8</accession>
<dbReference type="KEGG" id="tlt:OCC_11437"/>
<gene>
    <name evidence="2" type="ORF">OCC_11437</name>
</gene>
<dbReference type="Proteomes" id="UP000015502">
    <property type="component" value="Chromosome"/>
</dbReference>
<dbReference type="AlphaFoldDB" id="H3ZNC8"/>
<dbReference type="STRING" id="523849.OCC_11437"/>
<keyword evidence="3" id="KW-1185">Reference proteome</keyword>
<sequence length="223" mass="23704">MIEVVVREYKVGEGTKLKIGNVNGTIKIEGYEGETIKLKAEKKWGLLGAEPKIKVKKEGNTLTIKVEQKKNFGINIGGSAVNFDIRVPKGVEIEKAGNVNGTISIKNVKKVGKVSTVNGNISIKNTSAEKISAVNGSITALLSRINNNVKISTVNGRIEAYIPKDADAVIKATTVNGKIDSEIPGELSKPPVHGPKSFSAVLGSGKYEVVLSTVNGNISLRLL</sequence>
<reference evidence="2 3" key="1">
    <citation type="journal article" date="2012" name="J. Bacteriol.">
        <title>Genome sequence of the model hyperthermophilic archaeon Thermococcus litoralis NS-C.</title>
        <authorList>
            <person name="Gardner A.F."/>
            <person name="Kumar S."/>
            <person name="Perler F.B."/>
        </authorList>
    </citation>
    <scope>NUCLEOTIDE SEQUENCE [LARGE SCALE GENOMIC DNA]</scope>
    <source>
        <strain evidence="3">ATCC 51850 / DSM 5473 / JCM 8560 / NS-C</strain>
    </source>
</reference>
<name>H3ZNC8_THELN</name>
<evidence type="ECO:0000259" key="1">
    <source>
        <dbReference type="Pfam" id="PF13349"/>
    </source>
</evidence>
<organism evidence="2 3">
    <name type="scientific">Thermococcus litoralis (strain ATCC 51850 / DSM 5473 / JCM 8560 / NS-C)</name>
    <dbReference type="NCBI Taxonomy" id="523849"/>
    <lineage>
        <taxon>Archaea</taxon>
        <taxon>Methanobacteriati</taxon>
        <taxon>Methanobacteriota</taxon>
        <taxon>Thermococci</taxon>
        <taxon>Thermococcales</taxon>
        <taxon>Thermococcaceae</taxon>
        <taxon>Thermococcus</taxon>
    </lineage>
</organism>
<dbReference type="Gene3D" id="2.160.20.120">
    <property type="match status" value="1"/>
</dbReference>
<dbReference type="RefSeq" id="WP_004068194.1">
    <property type="nucleotide sequence ID" value="NC_022084.1"/>
</dbReference>
<feature type="domain" description="DUF4097" evidence="1">
    <location>
        <begin position="103"/>
        <end position="220"/>
    </location>
</feature>
<dbReference type="OrthoDB" id="95250at2157"/>
<dbReference type="EMBL" id="CP006670">
    <property type="protein sequence ID" value="EHR78552.1"/>
    <property type="molecule type" value="Genomic_DNA"/>
</dbReference>
<dbReference type="InterPro" id="IPR025164">
    <property type="entry name" value="Toastrack_DUF4097"/>
</dbReference>
<dbReference type="PaxDb" id="523849-OCC_11437"/>
<dbReference type="GeneID" id="16549172"/>
<proteinExistence type="predicted"/>
<dbReference type="Pfam" id="PF13349">
    <property type="entry name" value="DUF4097"/>
    <property type="match status" value="1"/>
</dbReference>
<evidence type="ECO:0000313" key="2">
    <source>
        <dbReference type="EMBL" id="EHR78552.1"/>
    </source>
</evidence>
<evidence type="ECO:0000313" key="3">
    <source>
        <dbReference type="Proteomes" id="UP000015502"/>
    </source>
</evidence>